<dbReference type="EMBL" id="JADWDJ010000004">
    <property type="protein sequence ID" value="KAG5281679.1"/>
    <property type="molecule type" value="Genomic_DNA"/>
</dbReference>
<proteinExistence type="predicted"/>
<evidence type="ECO:0000313" key="2">
    <source>
        <dbReference type="Proteomes" id="UP000823561"/>
    </source>
</evidence>
<dbReference type="AlphaFoldDB" id="A0AAV6H4Z4"/>
<comment type="caution">
    <text evidence="1">The sequence shown here is derived from an EMBL/GenBank/DDBJ whole genome shotgun (WGS) entry which is preliminary data.</text>
</comment>
<protein>
    <submittedName>
        <fullName evidence="1">Uncharacterized protein</fullName>
    </submittedName>
</protein>
<keyword evidence="2" id="KW-1185">Reference proteome</keyword>
<organism evidence="1 2">
    <name type="scientific">Alosa alosa</name>
    <name type="common">allis shad</name>
    <dbReference type="NCBI Taxonomy" id="278164"/>
    <lineage>
        <taxon>Eukaryota</taxon>
        <taxon>Metazoa</taxon>
        <taxon>Chordata</taxon>
        <taxon>Craniata</taxon>
        <taxon>Vertebrata</taxon>
        <taxon>Euteleostomi</taxon>
        <taxon>Actinopterygii</taxon>
        <taxon>Neopterygii</taxon>
        <taxon>Teleostei</taxon>
        <taxon>Clupei</taxon>
        <taxon>Clupeiformes</taxon>
        <taxon>Clupeoidei</taxon>
        <taxon>Clupeidae</taxon>
        <taxon>Alosa</taxon>
    </lineage>
</organism>
<accession>A0AAV6H4Z4</accession>
<reference evidence="1" key="1">
    <citation type="submission" date="2020-10" db="EMBL/GenBank/DDBJ databases">
        <title>Chromosome-scale genome assembly of the Allis shad, Alosa alosa.</title>
        <authorList>
            <person name="Margot Z."/>
            <person name="Christophe K."/>
            <person name="Cabau C."/>
            <person name="Louis A."/>
            <person name="Berthelot C."/>
            <person name="Parey E."/>
            <person name="Roest Crollius H."/>
            <person name="Montfort J."/>
            <person name="Robinson-Rechavi M."/>
            <person name="Bucao C."/>
            <person name="Bouchez O."/>
            <person name="Gislard M."/>
            <person name="Lluch J."/>
            <person name="Milhes M."/>
            <person name="Lampietro C."/>
            <person name="Lopez Roques C."/>
            <person name="Donnadieu C."/>
            <person name="Braasch I."/>
            <person name="Desvignes T."/>
            <person name="Postlethwait J."/>
            <person name="Bobe J."/>
            <person name="Guiguen Y."/>
        </authorList>
    </citation>
    <scope>NUCLEOTIDE SEQUENCE</scope>
    <source>
        <strain evidence="1">M-15738</strain>
        <tissue evidence="1">Blood</tissue>
    </source>
</reference>
<gene>
    <name evidence="1" type="ORF">AALO_G00047590</name>
</gene>
<sequence length="165" mass="19296">MEKQAFILTVDQLIKEVKLVEVCTDAHCQISALMDPVKGKYKDHGIHHSLDMWHGAKNLSKKMSEAALVKDQTVLLHWLKDIISDFWWCCKTADSYEEFLQLWIGVVHHVCNEHEWAMGGCKHGPLPADTDKTWIKRDSKAHKALVEIILRKRWLKDVHKFLRFR</sequence>
<dbReference type="Proteomes" id="UP000823561">
    <property type="component" value="Chromosome 4"/>
</dbReference>
<dbReference type="PANTHER" id="PTHR31751">
    <property type="entry name" value="SI:CH211-108C17.2-RELATED-RELATED"/>
    <property type="match status" value="1"/>
</dbReference>
<dbReference type="PANTHER" id="PTHR31751:SF7">
    <property type="entry name" value="THAP-TYPE DOMAIN-CONTAINING PROTEIN"/>
    <property type="match status" value="1"/>
</dbReference>
<name>A0AAV6H4Z4_9TELE</name>
<evidence type="ECO:0000313" key="1">
    <source>
        <dbReference type="EMBL" id="KAG5281679.1"/>
    </source>
</evidence>